<gene>
    <name evidence="2" type="ORF">FRX31_028780</name>
</gene>
<dbReference type="Proteomes" id="UP000554482">
    <property type="component" value="Unassembled WGS sequence"/>
</dbReference>
<evidence type="ECO:0000313" key="2">
    <source>
        <dbReference type="EMBL" id="KAF5181635.1"/>
    </source>
</evidence>
<dbReference type="EMBL" id="JABWDY010035934">
    <property type="protein sequence ID" value="KAF5181635.1"/>
    <property type="molecule type" value="Genomic_DNA"/>
</dbReference>
<keyword evidence="3" id="KW-1185">Reference proteome</keyword>
<dbReference type="GO" id="GO:0005739">
    <property type="term" value="C:mitochondrion"/>
    <property type="evidence" value="ECO:0007669"/>
    <property type="project" value="TreeGrafter"/>
</dbReference>
<reference evidence="2 3" key="1">
    <citation type="submission" date="2020-06" db="EMBL/GenBank/DDBJ databases">
        <title>Transcriptomic and genomic resources for Thalictrum thalictroides and T. hernandezii: Facilitating candidate gene discovery in an emerging model plant lineage.</title>
        <authorList>
            <person name="Arias T."/>
            <person name="Riano-Pachon D.M."/>
            <person name="Di Stilio V.S."/>
        </authorList>
    </citation>
    <scope>NUCLEOTIDE SEQUENCE [LARGE SCALE GENOMIC DNA]</scope>
    <source>
        <strain evidence="3">cv. WT478/WT964</strain>
        <tissue evidence="2">Leaves</tissue>
    </source>
</reference>
<accession>A0A7J6VBU0</accession>
<sequence>MKLSKLSLSSNGFINSITRSTLTRVFGVSFYSTKTQSLESNKPKRDTLFSRISPISNSSVSIVPILEQWVEEGKSVKRLEIVHMIKQFRVFKRYKHALEISQWMSDRNYLVLSPEELITEKKKRVAYEFLLTMLTTEAG</sequence>
<comment type="caution">
    <text evidence="2">The sequence shown here is derived from an EMBL/GenBank/DDBJ whole genome shotgun (WGS) entry which is preliminary data.</text>
</comment>
<dbReference type="OrthoDB" id="1742475at2759"/>
<evidence type="ECO:0000256" key="1">
    <source>
        <dbReference type="ARBA" id="ARBA00007626"/>
    </source>
</evidence>
<protein>
    <recommendedName>
        <fullName evidence="4">Pentatricopeptide repeat-containing protein</fullName>
    </recommendedName>
</protein>
<dbReference type="AlphaFoldDB" id="A0A7J6VBU0"/>
<name>A0A7J6VBU0_THATH</name>
<proteinExistence type="inferred from homology"/>
<organism evidence="2 3">
    <name type="scientific">Thalictrum thalictroides</name>
    <name type="common">Rue-anemone</name>
    <name type="synonym">Anemone thalictroides</name>
    <dbReference type="NCBI Taxonomy" id="46969"/>
    <lineage>
        <taxon>Eukaryota</taxon>
        <taxon>Viridiplantae</taxon>
        <taxon>Streptophyta</taxon>
        <taxon>Embryophyta</taxon>
        <taxon>Tracheophyta</taxon>
        <taxon>Spermatophyta</taxon>
        <taxon>Magnoliopsida</taxon>
        <taxon>Ranunculales</taxon>
        <taxon>Ranunculaceae</taxon>
        <taxon>Thalictroideae</taxon>
        <taxon>Thalictrum</taxon>
    </lineage>
</organism>
<comment type="similarity">
    <text evidence="1">Belongs to the PPR family. P subfamily.</text>
</comment>
<evidence type="ECO:0008006" key="4">
    <source>
        <dbReference type="Google" id="ProtNLM"/>
    </source>
</evidence>
<dbReference type="PANTHER" id="PTHR45717">
    <property type="entry name" value="OS12G0527900 PROTEIN"/>
    <property type="match status" value="1"/>
</dbReference>
<evidence type="ECO:0000313" key="3">
    <source>
        <dbReference type="Proteomes" id="UP000554482"/>
    </source>
</evidence>
<dbReference type="PANTHER" id="PTHR45717:SF10">
    <property type="entry name" value="OS10G0501000 PROTEIN"/>
    <property type="match status" value="1"/>
</dbReference>